<gene>
    <name evidence="3" type="ORF">TWF506_009229</name>
</gene>
<dbReference type="GO" id="GO:0016887">
    <property type="term" value="F:ATP hydrolysis activity"/>
    <property type="evidence" value="ECO:0007669"/>
    <property type="project" value="InterPro"/>
</dbReference>
<dbReference type="GO" id="GO:0005524">
    <property type="term" value="F:ATP binding"/>
    <property type="evidence" value="ECO:0007669"/>
    <property type="project" value="InterPro"/>
</dbReference>
<dbReference type="InterPro" id="IPR054289">
    <property type="entry name" value="DUF7025"/>
</dbReference>
<feature type="region of interest" description="Disordered" evidence="1">
    <location>
        <begin position="1"/>
        <end position="25"/>
    </location>
</feature>
<comment type="caution">
    <text evidence="3">The sequence shown here is derived from an EMBL/GenBank/DDBJ whole genome shotgun (WGS) entry which is preliminary data.</text>
</comment>
<dbReference type="CDD" id="cd19481">
    <property type="entry name" value="RecA-like_protease"/>
    <property type="match status" value="1"/>
</dbReference>
<dbReference type="PANTHER" id="PTHR46411">
    <property type="entry name" value="FAMILY ATPASE, PUTATIVE-RELATED"/>
    <property type="match status" value="1"/>
</dbReference>
<dbReference type="InterPro" id="IPR056599">
    <property type="entry name" value="AAA_lid_fung"/>
</dbReference>
<evidence type="ECO:0000313" key="3">
    <source>
        <dbReference type="EMBL" id="KAK6513066.1"/>
    </source>
</evidence>
<feature type="compositionally biased region" description="Low complexity" evidence="1">
    <location>
        <begin position="9"/>
        <end position="22"/>
    </location>
</feature>
<dbReference type="Gene3D" id="3.40.50.300">
    <property type="entry name" value="P-loop containing nucleotide triphosphate hydrolases"/>
    <property type="match status" value="1"/>
</dbReference>
<accession>A0AAN8N4K7</accession>
<evidence type="ECO:0000259" key="2">
    <source>
        <dbReference type="SMART" id="SM00382"/>
    </source>
</evidence>
<dbReference type="AlphaFoldDB" id="A0AAN8N4K7"/>
<dbReference type="Pfam" id="PF22942">
    <property type="entry name" value="DUF7025"/>
    <property type="match status" value="1"/>
</dbReference>
<keyword evidence="4" id="KW-1185">Reference proteome</keyword>
<name>A0AAN8N4K7_9PEZI</name>
<protein>
    <recommendedName>
        <fullName evidence="2">AAA+ ATPase domain-containing protein</fullName>
    </recommendedName>
</protein>
<dbReference type="Pfam" id="PF23232">
    <property type="entry name" value="AAA_lid_13"/>
    <property type="match status" value="1"/>
</dbReference>
<dbReference type="EMBL" id="JAVHJM010000006">
    <property type="protein sequence ID" value="KAK6513066.1"/>
    <property type="molecule type" value="Genomic_DNA"/>
</dbReference>
<proteinExistence type="predicted"/>
<dbReference type="InterPro" id="IPR027417">
    <property type="entry name" value="P-loop_NTPase"/>
</dbReference>
<dbReference type="SMART" id="SM00382">
    <property type="entry name" value="AAA"/>
    <property type="match status" value="1"/>
</dbReference>
<dbReference type="SUPFAM" id="SSF52540">
    <property type="entry name" value="P-loop containing nucleoside triphosphate hydrolases"/>
    <property type="match status" value="1"/>
</dbReference>
<organism evidence="3 4">
    <name type="scientific">Arthrobotrys conoides</name>
    <dbReference type="NCBI Taxonomy" id="74498"/>
    <lineage>
        <taxon>Eukaryota</taxon>
        <taxon>Fungi</taxon>
        <taxon>Dikarya</taxon>
        <taxon>Ascomycota</taxon>
        <taxon>Pezizomycotina</taxon>
        <taxon>Orbiliomycetes</taxon>
        <taxon>Orbiliales</taxon>
        <taxon>Orbiliaceae</taxon>
        <taxon>Arthrobotrys</taxon>
    </lineage>
</organism>
<evidence type="ECO:0000313" key="4">
    <source>
        <dbReference type="Proteomes" id="UP001307849"/>
    </source>
</evidence>
<reference evidence="3 4" key="1">
    <citation type="submission" date="2019-10" db="EMBL/GenBank/DDBJ databases">
        <authorList>
            <person name="Palmer J.M."/>
        </authorList>
    </citation>
    <scope>NUCLEOTIDE SEQUENCE [LARGE SCALE GENOMIC DNA]</scope>
    <source>
        <strain evidence="3 4">TWF506</strain>
    </source>
</reference>
<feature type="domain" description="AAA+ ATPase" evidence="2">
    <location>
        <begin position="441"/>
        <end position="568"/>
    </location>
</feature>
<dbReference type="InterPro" id="IPR003959">
    <property type="entry name" value="ATPase_AAA_core"/>
</dbReference>
<dbReference type="Pfam" id="PF00004">
    <property type="entry name" value="AAA"/>
    <property type="match status" value="1"/>
</dbReference>
<dbReference type="InterPro" id="IPR003593">
    <property type="entry name" value="AAA+_ATPase"/>
</dbReference>
<sequence length="651" mass="74139">MQINEENSEANGSLENNNEGSSKANGVLETINDVILLERRDYEDPEDKDSFYSHRTKLYELGKGPAAKRQKVDESEAEEFSNYTFRCIEQNSRYSSGKILEIKSEPVKKALEKMIIGYPEISFSVATPTLTFPLKELHIFSDKLNALAEEEEAKGTELGQHLSVLMKFLNNEWEPYNKKVSYWTDAGLITFDYLWTLFQPGSYIYTTISKKPRVLRLDSFSYRSNCSSKWGQIYGTYIDYDGTMFGESSIDFTIPEFRGSRKIIELQVFPLDKHPKKEALVKRLIDRGTKFVGLQGYHCKKYNGPLPGGSSINCRVMVDSQSYGGSKYLSALKRAAVEDETEDKYHDEDGNPIDRPESSELLELTDDEKLICTAVIPAFTLDDHKIWLEVFIDDIQDIQWNPEIFSKLVLPAETKQLIRGLVETHINEQSQFDDFIEGKGKGLISVLHGPPGLGKTMTAETVAEYTKSPLYTISAGSLGTNASTLEKSLRRILDLAQRWKAVLLLDEADVYLEERSVHDIKRNALVSIFLRLVEYYQGILFLTTNRVSTFDDAFQSRIHVALRYSKLDVAAREQIWRNFITKMDKRETDIGEEDYKELSAVDLNGRQIKNAIRTALSIADTNGEVLGLKHFNIVFGVMSTFERDLRNIKAT</sequence>
<evidence type="ECO:0000256" key="1">
    <source>
        <dbReference type="SAM" id="MobiDB-lite"/>
    </source>
</evidence>
<dbReference type="PANTHER" id="PTHR46411:SF3">
    <property type="entry name" value="AAA+ ATPASE DOMAIN-CONTAINING PROTEIN"/>
    <property type="match status" value="1"/>
</dbReference>
<dbReference type="Proteomes" id="UP001307849">
    <property type="component" value="Unassembled WGS sequence"/>
</dbReference>